<dbReference type="SUPFAM" id="SSF63829">
    <property type="entry name" value="Calcium-dependent phosphotriesterase"/>
    <property type="match status" value="1"/>
</dbReference>
<feature type="chain" id="PRO_5012195941" description="SMP-30/Gluconolaconase/LRE-like region-containing protein" evidence="1">
    <location>
        <begin position="34"/>
        <end position="361"/>
    </location>
</feature>
<dbReference type="Proteomes" id="UP000198432">
    <property type="component" value="Unassembled WGS sequence"/>
</dbReference>
<sequence length="361" mass="39055">MKQLSLQTTAFIRKQASFFLLLLLGLVSFSCSPDDFWDDFEDLIGDPDKPKGVPEVITFTEAGLYPEGVSHDAIYRRFLVSSAYEGTVGTVSYSGSYSPFITDERLIASLGLEVDEARKRVLVAGADPGIAAGSSPATAGQTAVLGIYDLKTGAPLHFVDLAALRPDPSHFANDIALDKQGNAYVTDSFSPVIYKVDRAGNATVFYEYESLTTPQGAFGLNGIAYHPAGYLLVTHSANNALYRIPLNSPADITRVQLDTPLESPDGLLLSENGKQLVVVNNAGGQDPGRVLSFKSENRWDSATLADSFETGPVFPTAATGYGDEVFVLYAYLHELLSNAQPPHETYTIRQMPFSENETFGK</sequence>
<dbReference type="PROSITE" id="PS51257">
    <property type="entry name" value="PROKAR_LIPOPROTEIN"/>
    <property type="match status" value="1"/>
</dbReference>
<evidence type="ECO:0008006" key="4">
    <source>
        <dbReference type="Google" id="ProtNLM"/>
    </source>
</evidence>
<dbReference type="PANTHER" id="PTHR31460">
    <property type="match status" value="1"/>
</dbReference>
<reference evidence="3" key="1">
    <citation type="submission" date="2017-06" db="EMBL/GenBank/DDBJ databases">
        <authorList>
            <person name="Varghese N."/>
            <person name="Submissions S."/>
        </authorList>
    </citation>
    <scope>NUCLEOTIDE SEQUENCE [LARGE SCALE GENOMIC DNA]</scope>
    <source>
        <strain evidence="3">NKM1</strain>
    </source>
</reference>
<dbReference type="PANTHER" id="PTHR31460:SF3">
    <property type="entry name" value="MESOCENTIN"/>
    <property type="match status" value="1"/>
</dbReference>
<accession>A0A239HC89</accession>
<dbReference type="OrthoDB" id="8584394at2"/>
<evidence type="ECO:0000256" key="1">
    <source>
        <dbReference type="SAM" id="SignalP"/>
    </source>
</evidence>
<dbReference type="EMBL" id="FZOQ01000013">
    <property type="protein sequence ID" value="SNS79009.1"/>
    <property type="molecule type" value="Genomic_DNA"/>
</dbReference>
<dbReference type="Gene3D" id="2.120.10.30">
    <property type="entry name" value="TolB, C-terminal domain"/>
    <property type="match status" value="1"/>
</dbReference>
<organism evidence="2 3">
    <name type="scientific">Pontibacter ummariensis</name>
    <dbReference type="NCBI Taxonomy" id="1610492"/>
    <lineage>
        <taxon>Bacteria</taxon>
        <taxon>Pseudomonadati</taxon>
        <taxon>Bacteroidota</taxon>
        <taxon>Cytophagia</taxon>
        <taxon>Cytophagales</taxon>
        <taxon>Hymenobacteraceae</taxon>
        <taxon>Pontibacter</taxon>
    </lineage>
</organism>
<proteinExistence type="predicted"/>
<keyword evidence="1" id="KW-0732">Signal</keyword>
<protein>
    <recommendedName>
        <fullName evidence="4">SMP-30/Gluconolaconase/LRE-like region-containing protein</fullName>
    </recommendedName>
</protein>
<name>A0A239HC89_9BACT</name>
<dbReference type="AlphaFoldDB" id="A0A239HC89"/>
<dbReference type="InterPro" id="IPR011042">
    <property type="entry name" value="6-blade_b-propeller_TolB-like"/>
</dbReference>
<gene>
    <name evidence="2" type="ORF">SAMN06296052_11383</name>
</gene>
<feature type="signal peptide" evidence="1">
    <location>
        <begin position="1"/>
        <end position="33"/>
    </location>
</feature>
<dbReference type="InterPro" id="IPR053224">
    <property type="entry name" value="Sensory_adhesion_molecule"/>
</dbReference>
<keyword evidence="3" id="KW-1185">Reference proteome</keyword>
<evidence type="ECO:0000313" key="3">
    <source>
        <dbReference type="Proteomes" id="UP000198432"/>
    </source>
</evidence>
<evidence type="ECO:0000313" key="2">
    <source>
        <dbReference type="EMBL" id="SNS79009.1"/>
    </source>
</evidence>
<dbReference type="RefSeq" id="WP_089319976.1">
    <property type="nucleotide sequence ID" value="NZ_FZOQ01000013.1"/>
</dbReference>